<feature type="domain" description="F-box/LRR-repeat protein 15/At3g58940/PEG3-like LRR" evidence="2">
    <location>
        <begin position="111"/>
        <end position="190"/>
    </location>
</feature>
<evidence type="ECO:0000313" key="4">
    <source>
        <dbReference type="RefSeq" id="XP_014491962.1"/>
    </source>
</evidence>
<evidence type="ECO:0000259" key="2">
    <source>
        <dbReference type="Pfam" id="PF24758"/>
    </source>
</evidence>
<keyword evidence="3" id="KW-1185">Reference proteome</keyword>
<dbReference type="KEGG" id="vra:106754432"/>
<dbReference type="RefSeq" id="XP_014491962.1">
    <property type="nucleotide sequence ID" value="XM_014636476.1"/>
</dbReference>
<dbReference type="Gene3D" id="3.80.10.10">
    <property type="entry name" value="Ribonuclease Inhibitor"/>
    <property type="match status" value="1"/>
</dbReference>
<organism evidence="3 4">
    <name type="scientific">Vigna radiata var. radiata</name>
    <name type="common">Mung bean</name>
    <name type="synonym">Phaseolus aureus</name>
    <dbReference type="NCBI Taxonomy" id="3916"/>
    <lineage>
        <taxon>Eukaryota</taxon>
        <taxon>Viridiplantae</taxon>
        <taxon>Streptophyta</taxon>
        <taxon>Embryophyta</taxon>
        <taxon>Tracheophyta</taxon>
        <taxon>Spermatophyta</taxon>
        <taxon>Magnoliopsida</taxon>
        <taxon>eudicotyledons</taxon>
        <taxon>Gunneridae</taxon>
        <taxon>Pentapetalae</taxon>
        <taxon>rosids</taxon>
        <taxon>fabids</taxon>
        <taxon>Fabales</taxon>
        <taxon>Fabaceae</taxon>
        <taxon>Papilionoideae</taxon>
        <taxon>50 kb inversion clade</taxon>
        <taxon>NPAAA clade</taxon>
        <taxon>indigoferoid/millettioid clade</taxon>
        <taxon>Phaseoleae</taxon>
        <taxon>Vigna</taxon>
    </lineage>
</organism>
<dbReference type="GeneID" id="106754432"/>
<protein>
    <submittedName>
        <fullName evidence="4">F-box/LRR-repeat protein 13-like</fullName>
    </submittedName>
</protein>
<dbReference type="AlphaFoldDB" id="A0A1S3TDX5"/>
<feature type="domain" description="F-box" evidence="1">
    <location>
        <begin position="6"/>
        <end position="44"/>
    </location>
</feature>
<dbReference type="InterPro" id="IPR053781">
    <property type="entry name" value="F-box_AtFBL13-like"/>
</dbReference>
<dbReference type="PANTHER" id="PTHR31293:SF12">
    <property type="entry name" value="RNI-LIKE SUPERFAMILY PROTEIN"/>
    <property type="match status" value="1"/>
</dbReference>
<dbReference type="OrthoDB" id="1436599at2759"/>
<dbReference type="Gene3D" id="1.20.1280.50">
    <property type="match status" value="1"/>
</dbReference>
<dbReference type="Pfam" id="PF00646">
    <property type="entry name" value="F-box"/>
    <property type="match status" value="1"/>
</dbReference>
<dbReference type="STRING" id="3916.A0A1S3TDX5"/>
<evidence type="ECO:0000313" key="3">
    <source>
        <dbReference type="Proteomes" id="UP000087766"/>
    </source>
</evidence>
<dbReference type="InterPro" id="IPR001810">
    <property type="entry name" value="F-box_dom"/>
</dbReference>
<dbReference type="Pfam" id="PF24758">
    <property type="entry name" value="LRR_At5g56370"/>
    <property type="match status" value="1"/>
</dbReference>
<dbReference type="InterPro" id="IPR055294">
    <property type="entry name" value="FBL60-like"/>
</dbReference>
<dbReference type="InterPro" id="IPR032675">
    <property type="entry name" value="LRR_dom_sf"/>
</dbReference>
<proteinExistence type="predicted"/>
<dbReference type="InterPro" id="IPR036047">
    <property type="entry name" value="F-box-like_dom_sf"/>
</dbReference>
<dbReference type="InterPro" id="IPR055411">
    <property type="entry name" value="LRR_FXL15/At3g58940/PEG3-like"/>
</dbReference>
<accession>A0A1S3TDX5</accession>
<dbReference type="PANTHER" id="PTHR31293">
    <property type="entry name" value="RNI-LIKE SUPERFAMILY PROTEIN"/>
    <property type="match status" value="1"/>
</dbReference>
<dbReference type="CDD" id="cd22160">
    <property type="entry name" value="F-box_AtFBL13-like"/>
    <property type="match status" value="1"/>
</dbReference>
<reference evidence="3" key="1">
    <citation type="journal article" date="2014" name="Nat. Commun.">
        <title>Genome sequence of mungbean and insights into evolution within Vigna species.</title>
        <authorList>
            <person name="Kang Y.J."/>
            <person name="Kim S.K."/>
            <person name="Kim M.Y."/>
            <person name="Lestari P."/>
            <person name="Kim K.H."/>
            <person name="Ha B.K."/>
            <person name="Jun T.H."/>
            <person name="Hwang W.J."/>
            <person name="Lee T."/>
            <person name="Lee J."/>
            <person name="Shim S."/>
            <person name="Yoon M.Y."/>
            <person name="Jang Y.E."/>
            <person name="Han K.S."/>
            <person name="Taeprayoon P."/>
            <person name="Yoon N."/>
            <person name="Somta P."/>
            <person name="Tanya P."/>
            <person name="Kim K.S."/>
            <person name="Gwag J.G."/>
            <person name="Moon J.K."/>
            <person name="Lee Y.H."/>
            <person name="Park B.S."/>
            <person name="Bombarely A."/>
            <person name="Doyle J.J."/>
            <person name="Jackson S.A."/>
            <person name="Schafleitner R."/>
            <person name="Srinives P."/>
            <person name="Varshney R.K."/>
            <person name="Lee S.H."/>
        </authorList>
    </citation>
    <scope>NUCLEOTIDE SEQUENCE [LARGE SCALE GENOMIC DNA]</scope>
    <source>
        <strain evidence="3">cv. VC1973A</strain>
    </source>
</reference>
<dbReference type="Proteomes" id="UP000087766">
    <property type="component" value="Chromosome 1"/>
</dbReference>
<name>A0A1S3TDX5_VIGRR</name>
<dbReference type="SUPFAM" id="SSF52047">
    <property type="entry name" value="RNI-like"/>
    <property type="match status" value="1"/>
</dbReference>
<gene>
    <name evidence="4" type="primary">LOC106754432</name>
</gene>
<evidence type="ECO:0000259" key="1">
    <source>
        <dbReference type="Pfam" id="PF00646"/>
    </source>
</evidence>
<dbReference type="SUPFAM" id="SSF81383">
    <property type="entry name" value="F-box domain"/>
    <property type="match status" value="1"/>
</dbReference>
<reference evidence="4" key="2">
    <citation type="submission" date="2025-08" db="UniProtKB">
        <authorList>
            <consortium name="RefSeq"/>
        </authorList>
    </citation>
    <scope>IDENTIFICATION</scope>
    <source>
        <tissue evidence="4">Leaf</tissue>
    </source>
</reference>
<sequence length="219" mass="25456">MDDRMSSLADEILCYILSLLPTEQVIATSVLSKRWNLLWRSVPSLDFDTDNEDFWSLSEKTFNMFYSSVCSFLIDRGDQPLHRFRLRSNFFCDDSKRFNKLIKDIVSKSDKLQLLDLFALSNTLVPSVVFSFKTLVVLKLEAIPVEEVFFVDLPFLKILHLIHITFSIDIDLSQLLSGCPNLEDLKFKGLTCKTKGKFNRLPKLVRASIRFSCRYFHHI</sequence>